<dbReference type="InterPro" id="IPR029061">
    <property type="entry name" value="THDP-binding"/>
</dbReference>
<keyword evidence="3" id="KW-0786">Thiamine pyrophosphate</keyword>
<dbReference type="InterPro" id="IPR001017">
    <property type="entry name" value="DH_E1"/>
</dbReference>
<dbReference type="OrthoDB" id="9766715at2"/>
<dbReference type="PANTHER" id="PTHR11516:SF60">
    <property type="entry name" value="PYRUVATE DEHYDROGENASE E1 COMPONENT SUBUNIT ALPHA"/>
    <property type="match status" value="1"/>
</dbReference>
<dbReference type="PANTHER" id="PTHR11516">
    <property type="entry name" value="PYRUVATE DEHYDROGENASE E1 COMPONENT, ALPHA SUBUNIT BACTERIAL AND ORGANELLAR"/>
    <property type="match status" value="1"/>
</dbReference>
<dbReference type="Proteomes" id="UP000199545">
    <property type="component" value="Unassembled WGS sequence"/>
</dbReference>
<organism evidence="5 6">
    <name type="scientific">Thermoflavimicrobium dichotomicum</name>
    <dbReference type="NCBI Taxonomy" id="46223"/>
    <lineage>
        <taxon>Bacteria</taxon>
        <taxon>Bacillati</taxon>
        <taxon>Bacillota</taxon>
        <taxon>Bacilli</taxon>
        <taxon>Bacillales</taxon>
        <taxon>Thermoactinomycetaceae</taxon>
        <taxon>Thermoflavimicrobium</taxon>
    </lineage>
</organism>
<evidence type="ECO:0000313" key="5">
    <source>
        <dbReference type="EMBL" id="SFJ29986.1"/>
    </source>
</evidence>
<comment type="cofactor">
    <cofactor evidence="1">
        <name>thiamine diphosphate</name>
        <dbReference type="ChEBI" id="CHEBI:58937"/>
    </cofactor>
</comment>
<dbReference type="AlphaFoldDB" id="A0A1I3QA41"/>
<keyword evidence="6" id="KW-1185">Reference proteome</keyword>
<sequence length="332" mass="36813">MGQLLQFFELGEQTWHGDQRKAEEAWRTMNLIRAFEEKCIELYKQGLMGGSLHSYIGQEAVATGVCMNLNTDDYITISYRGRGQAIAKGADPYKLFAEMLGRKDGYCKGKGGPMHIACRELGILGANGIVGAGIPIAVGAALTAKNKKTGQIALTFFGDGATNQGAFHEALNLAAVLKLPVVFVCENNLYAEMTPIKHSTLNEDLAERGAAYRIPSIVVDGNDVRAVHEATKTAVDRARSGEGPTLIEAKTYRLVGHMFGDPETYRTKEEVAEWRQKEPIKRFRQVCLDEKLLDEDRLDEIQNQIYKEIDTVAKRAMEADQPGMEEIFTDVY</sequence>
<dbReference type="SUPFAM" id="SSF52518">
    <property type="entry name" value="Thiamin diphosphate-binding fold (THDP-binding)"/>
    <property type="match status" value="1"/>
</dbReference>
<gene>
    <name evidence="5" type="ORF">SAMN05421852_10754</name>
</gene>
<dbReference type="STRING" id="46223.SAMN05421852_10754"/>
<protein>
    <submittedName>
        <fullName evidence="5">Pyruvate dehydrogenase E1 component alpha subunit</fullName>
    </submittedName>
</protein>
<dbReference type="Pfam" id="PF00676">
    <property type="entry name" value="E1_dh"/>
    <property type="match status" value="1"/>
</dbReference>
<dbReference type="InterPro" id="IPR050642">
    <property type="entry name" value="PDH_E1_Alpha_Subunit"/>
</dbReference>
<proteinExistence type="predicted"/>
<feature type="domain" description="Dehydrogenase E1 component" evidence="4">
    <location>
        <begin position="28"/>
        <end position="323"/>
    </location>
</feature>
<accession>A0A1I3QA41</accession>
<keyword evidence="2" id="KW-0560">Oxidoreductase</keyword>
<dbReference type="EMBL" id="FORR01000007">
    <property type="protein sequence ID" value="SFJ29986.1"/>
    <property type="molecule type" value="Genomic_DNA"/>
</dbReference>
<dbReference type="GO" id="GO:0004739">
    <property type="term" value="F:pyruvate dehydrogenase (acetyl-transferring) activity"/>
    <property type="evidence" value="ECO:0007669"/>
    <property type="project" value="TreeGrafter"/>
</dbReference>
<dbReference type="GO" id="GO:0006086">
    <property type="term" value="P:pyruvate decarboxylation to acetyl-CoA"/>
    <property type="evidence" value="ECO:0007669"/>
    <property type="project" value="TreeGrafter"/>
</dbReference>
<evidence type="ECO:0000256" key="1">
    <source>
        <dbReference type="ARBA" id="ARBA00001964"/>
    </source>
</evidence>
<name>A0A1I3QA41_9BACL</name>
<evidence type="ECO:0000259" key="4">
    <source>
        <dbReference type="Pfam" id="PF00676"/>
    </source>
</evidence>
<keyword evidence="5" id="KW-0670">Pyruvate</keyword>
<dbReference type="Gene3D" id="3.40.50.970">
    <property type="match status" value="1"/>
</dbReference>
<dbReference type="CDD" id="cd02000">
    <property type="entry name" value="TPP_E1_PDC_ADC_BCADC"/>
    <property type="match status" value="1"/>
</dbReference>
<reference evidence="5 6" key="1">
    <citation type="submission" date="2016-10" db="EMBL/GenBank/DDBJ databases">
        <authorList>
            <person name="de Groot N.N."/>
        </authorList>
    </citation>
    <scope>NUCLEOTIDE SEQUENCE [LARGE SCALE GENOMIC DNA]</scope>
    <source>
        <strain evidence="5 6">DSM 44778</strain>
    </source>
</reference>
<evidence type="ECO:0000256" key="2">
    <source>
        <dbReference type="ARBA" id="ARBA00023002"/>
    </source>
</evidence>
<evidence type="ECO:0000313" key="6">
    <source>
        <dbReference type="Proteomes" id="UP000199545"/>
    </source>
</evidence>
<evidence type="ECO:0000256" key="3">
    <source>
        <dbReference type="ARBA" id="ARBA00023052"/>
    </source>
</evidence>
<dbReference type="RefSeq" id="WP_093229628.1">
    <property type="nucleotide sequence ID" value="NZ_FORR01000007.1"/>
</dbReference>